<dbReference type="GO" id="GO:0016491">
    <property type="term" value="F:oxidoreductase activity"/>
    <property type="evidence" value="ECO:0007669"/>
    <property type="project" value="InterPro"/>
</dbReference>
<dbReference type="RefSeq" id="WP_121927859.1">
    <property type="nucleotide sequence ID" value="NZ_JAACBT010000056.1"/>
</dbReference>
<reference evidence="2 5" key="2">
    <citation type="submission" date="2021-01" db="EMBL/GenBank/DDBJ databases">
        <title>Complete genome sequences of Corynebacterium macginleyi strains isolated from infectious keratitis.</title>
        <authorList>
            <person name="Sagerfors S."/>
            <person name="Poehlein A."/>
            <person name="Soderquist B."/>
            <person name="Bruggemann H."/>
        </authorList>
    </citation>
    <scope>NUCLEOTIDE SEQUENCE [LARGE SCALE GENOMIC DNA]</scope>
    <source>
        <strain evidence="2 5">12T220</strain>
    </source>
</reference>
<gene>
    <name evidence="3" type="ORF">D9543_06750</name>
    <name evidence="2" type="ORF">GWO63_006245</name>
</gene>
<feature type="region of interest" description="Disordered" evidence="1">
    <location>
        <begin position="173"/>
        <end position="196"/>
    </location>
</feature>
<proteinExistence type="predicted"/>
<evidence type="ECO:0000313" key="4">
    <source>
        <dbReference type="Proteomes" id="UP000270649"/>
    </source>
</evidence>
<comment type="caution">
    <text evidence="3">The sequence shown here is derived from an EMBL/GenBank/DDBJ whole genome shotgun (WGS) entry which is preliminary data.</text>
</comment>
<dbReference type="Proteomes" id="UP000270649">
    <property type="component" value="Unassembled WGS sequence"/>
</dbReference>
<evidence type="ECO:0000313" key="5">
    <source>
        <dbReference type="Proteomes" id="UP001518680"/>
    </source>
</evidence>
<organism evidence="3 4">
    <name type="scientific">Corynebacterium macginleyi</name>
    <dbReference type="NCBI Taxonomy" id="38290"/>
    <lineage>
        <taxon>Bacteria</taxon>
        <taxon>Bacillati</taxon>
        <taxon>Actinomycetota</taxon>
        <taxon>Actinomycetes</taxon>
        <taxon>Mycobacteriales</taxon>
        <taxon>Corynebacteriaceae</taxon>
        <taxon>Corynebacterium</taxon>
    </lineage>
</organism>
<accession>A0A3M0GFK4</accession>
<reference evidence="3 4" key="1">
    <citation type="submission" date="2018-10" db="EMBL/GenBank/DDBJ databases">
        <title>Corynebacterium macginleyi genome sequencing and assembly of the type strain and two clinical samples.</title>
        <authorList>
            <person name="Bernier A.-M."/>
            <person name="Bernard K."/>
        </authorList>
    </citation>
    <scope>NUCLEOTIDE SEQUENCE [LARGE SCALE GENOMIC DNA]</scope>
    <source>
        <strain evidence="3 4">NML 120205</strain>
    </source>
</reference>
<evidence type="ECO:0000256" key="1">
    <source>
        <dbReference type="SAM" id="MobiDB-lite"/>
    </source>
</evidence>
<name>A0A3M0GFK4_9CORY</name>
<dbReference type="AlphaFoldDB" id="A0A3M0GFK4"/>
<keyword evidence="5" id="KW-1185">Reference proteome</keyword>
<dbReference type="EMBL" id="JAACBX020000001">
    <property type="protein sequence ID" value="MBM0243873.1"/>
    <property type="molecule type" value="Genomic_DNA"/>
</dbReference>
<dbReference type="Proteomes" id="UP001518680">
    <property type="component" value="Unassembled WGS sequence"/>
</dbReference>
<dbReference type="InterPro" id="IPR036136">
    <property type="entry name" value="Nit/Sulf_reduc_fer-like_dom_sf"/>
</dbReference>
<dbReference type="SUPFAM" id="SSF55124">
    <property type="entry name" value="Nitrite/Sulfite reductase N-terminal domain-like"/>
    <property type="match status" value="2"/>
</dbReference>
<evidence type="ECO:0000313" key="2">
    <source>
        <dbReference type="EMBL" id="MBM0243873.1"/>
    </source>
</evidence>
<evidence type="ECO:0000313" key="3">
    <source>
        <dbReference type="EMBL" id="RMB60383.1"/>
    </source>
</evidence>
<dbReference type="EMBL" id="REGC01000007">
    <property type="protein sequence ID" value="RMB60383.1"/>
    <property type="molecule type" value="Genomic_DNA"/>
</dbReference>
<sequence length="281" mass="29655">MQYPKFFQHPESGTCLRLHVVGGLTSPNDWIHLGYCATHWADGSVYIGPNSTIELRGVTDKAQLAAELDKLELQSFHLPVLASPLSATAKQAALQLSTHLNTERPGLESLAVTAPTNDLPASAAQVSMRLLDDATLSITHSPATDGPTVGLSLADAAAHLQRLGSLCTKEAEATEADGAEAKRTGATGAELTTEPGPIGWLDEHQAEGVVDLGAGVYQGAIPAQFAQLIGQLEVDITVTPWGGLVFHDIAEGDAEVVLRVLAPRGFIFDINSPLLRESETD</sequence>
<protein>
    <submittedName>
        <fullName evidence="3">Precorrin-3B synthase</fullName>
    </submittedName>
</protein>